<reference evidence="2" key="1">
    <citation type="submission" date="2023-07" db="EMBL/GenBank/DDBJ databases">
        <title>draft genome sequence of fig (Ficus carica).</title>
        <authorList>
            <person name="Takahashi T."/>
            <person name="Nishimura K."/>
        </authorList>
    </citation>
    <scope>NUCLEOTIDE SEQUENCE</scope>
</reference>
<dbReference type="EMBL" id="BTGU01009627">
    <property type="protein sequence ID" value="GMN26541.1"/>
    <property type="molecule type" value="Genomic_DNA"/>
</dbReference>
<name>A0AA87ZLR8_FICCA</name>
<feature type="compositionally biased region" description="Basic residues" evidence="1">
    <location>
        <begin position="1"/>
        <end position="19"/>
    </location>
</feature>
<evidence type="ECO:0000313" key="2">
    <source>
        <dbReference type="EMBL" id="GMN26541.1"/>
    </source>
</evidence>
<organism evidence="2 3">
    <name type="scientific">Ficus carica</name>
    <name type="common">Common fig</name>
    <dbReference type="NCBI Taxonomy" id="3494"/>
    <lineage>
        <taxon>Eukaryota</taxon>
        <taxon>Viridiplantae</taxon>
        <taxon>Streptophyta</taxon>
        <taxon>Embryophyta</taxon>
        <taxon>Tracheophyta</taxon>
        <taxon>Spermatophyta</taxon>
        <taxon>Magnoliopsida</taxon>
        <taxon>eudicotyledons</taxon>
        <taxon>Gunneridae</taxon>
        <taxon>Pentapetalae</taxon>
        <taxon>rosids</taxon>
        <taxon>fabids</taxon>
        <taxon>Rosales</taxon>
        <taxon>Moraceae</taxon>
        <taxon>Ficeae</taxon>
        <taxon>Ficus</taxon>
    </lineage>
</organism>
<evidence type="ECO:0000313" key="3">
    <source>
        <dbReference type="Proteomes" id="UP001187192"/>
    </source>
</evidence>
<comment type="caution">
    <text evidence="2">The sequence shown here is derived from an EMBL/GenBank/DDBJ whole genome shotgun (WGS) entry which is preliminary data.</text>
</comment>
<dbReference type="Proteomes" id="UP001187192">
    <property type="component" value="Unassembled WGS sequence"/>
</dbReference>
<dbReference type="AlphaFoldDB" id="A0AA87ZLR8"/>
<proteinExistence type="predicted"/>
<keyword evidence="3" id="KW-1185">Reference proteome</keyword>
<protein>
    <submittedName>
        <fullName evidence="2">Uncharacterized protein</fullName>
    </submittedName>
</protein>
<sequence>MRGRDRRRERRRWRRGRRRGEREKKLGWRRRRGREIWKDNGGDLDNG</sequence>
<gene>
    <name evidence="2" type="ORF">TIFTF001_051520</name>
</gene>
<feature type="region of interest" description="Disordered" evidence="1">
    <location>
        <begin position="1"/>
        <end position="25"/>
    </location>
</feature>
<evidence type="ECO:0000256" key="1">
    <source>
        <dbReference type="SAM" id="MobiDB-lite"/>
    </source>
</evidence>
<accession>A0AA87ZLR8</accession>